<evidence type="ECO:0000256" key="1">
    <source>
        <dbReference type="SAM" id="SignalP"/>
    </source>
</evidence>
<dbReference type="Pfam" id="PF11720">
    <property type="entry name" value="Inhibitor_I78"/>
    <property type="match status" value="1"/>
</dbReference>
<reference evidence="2 3" key="1">
    <citation type="submission" date="2020-04" db="EMBL/GenBank/DDBJ databases">
        <title>Genome sequencing of Rosenbergiella species.</title>
        <authorList>
            <person name="Alvarez-Perez S."/>
            <person name="Lievens B."/>
        </authorList>
    </citation>
    <scope>NUCLEOTIDE SEQUENCE [LARGE SCALE GENOMIC DNA]</scope>
    <source>
        <strain evidence="2 3">S61</strain>
    </source>
</reference>
<proteinExistence type="predicted"/>
<dbReference type="RefSeq" id="WP_214237455.1">
    <property type="nucleotide sequence ID" value="NZ_JABBFR010000012.1"/>
</dbReference>
<dbReference type="EMBL" id="JABBFR010000012">
    <property type="protein sequence ID" value="MBT0724796.1"/>
    <property type="molecule type" value="Genomic_DNA"/>
</dbReference>
<evidence type="ECO:0000313" key="2">
    <source>
        <dbReference type="EMBL" id="MBT0724796.1"/>
    </source>
</evidence>
<sequence>MKPFILLSSLALCTLITACSHSHQVASPRYLPDDDMCSASQFQKYVGKPLTAVDDLQLDEPVRAIPAYASVSMDFSLRRINFLADEKGIITRVYCG</sequence>
<dbReference type="PROSITE" id="PS51257">
    <property type="entry name" value="PROKAR_LIPOPROTEIN"/>
    <property type="match status" value="1"/>
</dbReference>
<dbReference type="Gene3D" id="3.30.10.10">
    <property type="entry name" value="Trypsin Inhibitor V, subunit A"/>
    <property type="match status" value="1"/>
</dbReference>
<comment type="caution">
    <text evidence="2">The sequence shown here is derived from an EMBL/GenBank/DDBJ whole genome shotgun (WGS) entry which is preliminary data.</text>
</comment>
<dbReference type="Proteomes" id="UP000790096">
    <property type="component" value="Unassembled WGS sequence"/>
</dbReference>
<protein>
    <submittedName>
        <fullName evidence="2">Peptidase inhibitor I78 family protein</fullName>
    </submittedName>
</protein>
<evidence type="ECO:0000313" key="3">
    <source>
        <dbReference type="Proteomes" id="UP000790096"/>
    </source>
</evidence>
<keyword evidence="1" id="KW-0732">Signal</keyword>
<organism evidence="2 3">
    <name type="scientific">Rosenbergiella gaditana</name>
    <dbReference type="NCBI Taxonomy" id="2726987"/>
    <lineage>
        <taxon>Bacteria</taxon>
        <taxon>Pseudomonadati</taxon>
        <taxon>Pseudomonadota</taxon>
        <taxon>Gammaproteobacteria</taxon>
        <taxon>Enterobacterales</taxon>
        <taxon>Erwiniaceae</taxon>
        <taxon>Rosenbergiella</taxon>
    </lineage>
</organism>
<accession>A0ABS5SXI3</accession>
<feature type="chain" id="PRO_5046032343" evidence="1">
    <location>
        <begin position="23"/>
        <end position="96"/>
    </location>
</feature>
<name>A0ABS5SXI3_9GAMM</name>
<dbReference type="InterPro" id="IPR021719">
    <property type="entry name" value="Prot_inh_I78"/>
</dbReference>
<keyword evidence="3" id="KW-1185">Reference proteome</keyword>
<gene>
    <name evidence="2" type="ORF">HH682_10190</name>
</gene>
<feature type="signal peptide" evidence="1">
    <location>
        <begin position="1"/>
        <end position="22"/>
    </location>
</feature>